<sequence>RHMPAGHAALGNVLFAPLMLEGVPCGLMGLANKPGGFTKRDARVAMGFGELAAVALKNSRMLEALASSEKSLRESQELFKSFMNTGPVVAFMKDEEGRYVYVNTPGERFLGIGRGEWGGKTDCDLFPEEVAKQMREHDLVVLSSDEGAEFPETVRVSGGVQHMLTFKFPFRDAGGRRFLAGMSIDVSDRVRAEEALRDSEEKFRSLVETTSDWMWEVDTNGVYTYTSPRVKDLLGYEPVEILGKTPFDLMPPEEGRRVGKIFAEITASHKPFDGLENTNVHKDAHLVVLETSGRPIFGPDGLFMGYRGIDRDITERKHAEAEIARLAKFPSENPNPVLRVSRDGAVVYANTAGASLLEKWGT</sequence>
<evidence type="ECO:0000313" key="3">
    <source>
        <dbReference type="EMBL" id="GAF67197.1"/>
    </source>
</evidence>
<dbReference type="SMART" id="SM00091">
    <property type="entry name" value="PAS"/>
    <property type="match status" value="2"/>
</dbReference>
<name>X0RTW4_9ZZZZ</name>
<dbReference type="InterPro" id="IPR035965">
    <property type="entry name" value="PAS-like_dom_sf"/>
</dbReference>
<dbReference type="InterPro" id="IPR029016">
    <property type="entry name" value="GAF-like_dom_sf"/>
</dbReference>
<dbReference type="SUPFAM" id="SSF55785">
    <property type="entry name" value="PYP-like sensor domain (PAS domain)"/>
    <property type="match status" value="2"/>
</dbReference>
<dbReference type="Gene3D" id="3.30.450.20">
    <property type="entry name" value="PAS domain"/>
    <property type="match status" value="2"/>
</dbReference>
<dbReference type="PROSITE" id="PS50112">
    <property type="entry name" value="PAS"/>
    <property type="match status" value="2"/>
</dbReference>
<dbReference type="InterPro" id="IPR001610">
    <property type="entry name" value="PAC"/>
</dbReference>
<dbReference type="InterPro" id="IPR013656">
    <property type="entry name" value="PAS_4"/>
</dbReference>
<dbReference type="EMBL" id="BARS01008752">
    <property type="protein sequence ID" value="GAF67197.1"/>
    <property type="molecule type" value="Genomic_DNA"/>
</dbReference>
<gene>
    <name evidence="3" type="ORF">S01H1_16618</name>
</gene>
<protein>
    <recommendedName>
        <fullName evidence="4">PAS domain S-box protein</fullName>
    </recommendedName>
</protein>
<dbReference type="PANTHER" id="PTHR44757">
    <property type="entry name" value="DIGUANYLATE CYCLASE DGCP"/>
    <property type="match status" value="1"/>
</dbReference>
<dbReference type="PROSITE" id="PS50113">
    <property type="entry name" value="PAC"/>
    <property type="match status" value="1"/>
</dbReference>
<dbReference type="InterPro" id="IPR000014">
    <property type="entry name" value="PAS"/>
</dbReference>
<feature type="domain" description="PAC" evidence="2">
    <location>
        <begin position="273"/>
        <end position="325"/>
    </location>
</feature>
<proteinExistence type="predicted"/>
<dbReference type="InterPro" id="IPR000700">
    <property type="entry name" value="PAS-assoc_C"/>
</dbReference>
<reference evidence="3" key="1">
    <citation type="journal article" date="2014" name="Front. Microbiol.">
        <title>High frequency of phylogenetically diverse reductive dehalogenase-homologous genes in deep subseafloor sedimentary metagenomes.</title>
        <authorList>
            <person name="Kawai M."/>
            <person name="Futagami T."/>
            <person name="Toyoda A."/>
            <person name="Takaki Y."/>
            <person name="Nishi S."/>
            <person name="Hori S."/>
            <person name="Arai W."/>
            <person name="Tsubouchi T."/>
            <person name="Morono Y."/>
            <person name="Uchiyama I."/>
            <person name="Ito T."/>
            <person name="Fujiyama A."/>
            <person name="Inagaki F."/>
            <person name="Takami H."/>
        </authorList>
    </citation>
    <scope>NUCLEOTIDE SEQUENCE</scope>
    <source>
        <strain evidence="3">Expedition CK06-06</strain>
    </source>
</reference>
<feature type="non-terminal residue" evidence="3">
    <location>
        <position position="362"/>
    </location>
</feature>
<dbReference type="AlphaFoldDB" id="X0RTW4"/>
<feature type="domain" description="PAS" evidence="1">
    <location>
        <begin position="75"/>
        <end position="145"/>
    </location>
</feature>
<organism evidence="3">
    <name type="scientific">marine sediment metagenome</name>
    <dbReference type="NCBI Taxonomy" id="412755"/>
    <lineage>
        <taxon>unclassified sequences</taxon>
        <taxon>metagenomes</taxon>
        <taxon>ecological metagenomes</taxon>
    </lineage>
</organism>
<accession>X0RTW4</accession>
<dbReference type="PANTHER" id="PTHR44757:SF2">
    <property type="entry name" value="BIOFILM ARCHITECTURE MAINTENANCE PROTEIN MBAA"/>
    <property type="match status" value="1"/>
</dbReference>
<feature type="non-terminal residue" evidence="3">
    <location>
        <position position="1"/>
    </location>
</feature>
<dbReference type="InterPro" id="IPR052155">
    <property type="entry name" value="Biofilm_reg_signaling"/>
</dbReference>
<dbReference type="Gene3D" id="3.30.450.40">
    <property type="match status" value="1"/>
</dbReference>
<dbReference type="NCBIfam" id="TIGR00229">
    <property type="entry name" value="sensory_box"/>
    <property type="match status" value="2"/>
</dbReference>
<evidence type="ECO:0000259" key="1">
    <source>
        <dbReference type="PROSITE" id="PS50112"/>
    </source>
</evidence>
<dbReference type="CDD" id="cd00130">
    <property type="entry name" value="PAS"/>
    <property type="match status" value="2"/>
</dbReference>
<feature type="domain" description="PAS" evidence="1">
    <location>
        <begin position="199"/>
        <end position="269"/>
    </location>
</feature>
<dbReference type="SMART" id="SM00086">
    <property type="entry name" value="PAC"/>
    <property type="match status" value="1"/>
</dbReference>
<comment type="caution">
    <text evidence="3">The sequence shown here is derived from an EMBL/GenBank/DDBJ whole genome shotgun (WGS) entry which is preliminary data.</text>
</comment>
<dbReference type="SUPFAM" id="SSF55781">
    <property type="entry name" value="GAF domain-like"/>
    <property type="match status" value="1"/>
</dbReference>
<evidence type="ECO:0000259" key="2">
    <source>
        <dbReference type="PROSITE" id="PS50113"/>
    </source>
</evidence>
<dbReference type="Pfam" id="PF08448">
    <property type="entry name" value="PAS_4"/>
    <property type="match status" value="2"/>
</dbReference>
<dbReference type="Pfam" id="PF13185">
    <property type="entry name" value="GAF_2"/>
    <property type="match status" value="1"/>
</dbReference>
<dbReference type="InterPro" id="IPR003018">
    <property type="entry name" value="GAF"/>
</dbReference>
<evidence type="ECO:0008006" key="4">
    <source>
        <dbReference type="Google" id="ProtNLM"/>
    </source>
</evidence>